<protein>
    <recommendedName>
        <fullName evidence="3">Retrotransposon gag domain-containing protein</fullName>
    </recommendedName>
</protein>
<evidence type="ECO:0008006" key="3">
    <source>
        <dbReference type="Google" id="ProtNLM"/>
    </source>
</evidence>
<reference evidence="1" key="1">
    <citation type="submission" date="2016-11" db="EMBL/GenBank/DDBJ databases">
        <title>The genome of Nicotiana attenuata.</title>
        <authorList>
            <person name="Xu S."/>
            <person name="Brockmoeller T."/>
            <person name="Gaquerel E."/>
            <person name="Navarro A."/>
            <person name="Kuhl H."/>
            <person name="Gase K."/>
            <person name="Ling Z."/>
            <person name="Zhou W."/>
            <person name="Kreitzer C."/>
            <person name="Stanke M."/>
            <person name="Tang H."/>
            <person name="Lyons E."/>
            <person name="Pandey P."/>
            <person name="Pandey S.P."/>
            <person name="Timmermann B."/>
            <person name="Baldwin I.T."/>
        </authorList>
    </citation>
    <scope>NUCLEOTIDE SEQUENCE [LARGE SCALE GENOMIC DNA]</scope>
    <source>
        <strain evidence="1">UT</strain>
    </source>
</reference>
<comment type="caution">
    <text evidence="1">The sequence shown here is derived from an EMBL/GenBank/DDBJ whole genome shotgun (WGS) entry which is preliminary data.</text>
</comment>
<dbReference type="EMBL" id="MJEQ01002985">
    <property type="protein sequence ID" value="OIT26004.1"/>
    <property type="molecule type" value="Genomic_DNA"/>
</dbReference>
<feature type="non-terminal residue" evidence="1">
    <location>
        <position position="132"/>
    </location>
</feature>
<dbReference type="Proteomes" id="UP000187609">
    <property type="component" value="Unassembled WGS sequence"/>
</dbReference>
<evidence type="ECO:0000313" key="1">
    <source>
        <dbReference type="EMBL" id="OIT26004.1"/>
    </source>
</evidence>
<sequence length="132" mass="15664">MEDQKVKLKALVDESAKKVKDSFSKDITEMRCMLQELVGKMARTALQSLPRLHASMEATSIKIPRFNGDDPAAWVFQVERYFTRYNIFPDHKLSLASLYMDGEALDWYCWLVRNKQLEDWDHFVEKLFIHYR</sequence>
<keyword evidence="2" id="KW-1185">Reference proteome</keyword>
<name>A0A1J6KBD3_NICAT</name>
<evidence type="ECO:0000313" key="2">
    <source>
        <dbReference type="Proteomes" id="UP000187609"/>
    </source>
</evidence>
<gene>
    <name evidence="1" type="ORF">A4A49_55957</name>
</gene>
<dbReference type="AlphaFoldDB" id="A0A1J6KBD3"/>
<proteinExistence type="predicted"/>
<accession>A0A1J6KBD3</accession>
<dbReference type="Gramene" id="OIT26004">
    <property type="protein sequence ID" value="OIT26004"/>
    <property type="gene ID" value="A4A49_55957"/>
</dbReference>
<organism evidence="1 2">
    <name type="scientific">Nicotiana attenuata</name>
    <name type="common">Coyote tobacco</name>
    <dbReference type="NCBI Taxonomy" id="49451"/>
    <lineage>
        <taxon>Eukaryota</taxon>
        <taxon>Viridiplantae</taxon>
        <taxon>Streptophyta</taxon>
        <taxon>Embryophyta</taxon>
        <taxon>Tracheophyta</taxon>
        <taxon>Spermatophyta</taxon>
        <taxon>Magnoliopsida</taxon>
        <taxon>eudicotyledons</taxon>
        <taxon>Gunneridae</taxon>
        <taxon>Pentapetalae</taxon>
        <taxon>asterids</taxon>
        <taxon>lamiids</taxon>
        <taxon>Solanales</taxon>
        <taxon>Solanaceae</taxon>
        <taxon>Nicotianoideae</taxon>
        <taxon>Nicotianeae</taxon>
        <taxon>Nicotiana</taxon>
    </lineage>
</organism>
<dbReference type="SMR" id="A0A1J6KBD3"/>